<dbReference type="InterPro" id="IPR004570">
    <property type="entry name" value="Phosphatidylglycerol_P_synth"/>
</dbReference>
<evidence type="ECO:0000256" key="7">
    <source>
        <dbReference type="ARBA" id="ARBA00023098"/>
    </source>
</evidence>
<evidence type="ECO:0000256" key="1">
    <source>
        <dbReference type="ARBA" id="ARBA00004141"/>
    </source>
</evidence>
<evidence type="ECO:0000256" key="6">
    <source>
        <dbReference type="ARBA" id="ARBA00022989"/>
    </source>
</evidence>
<name>A0ABT7DIK4_9ACTN</name>
<dbReference type="PROSITE" id="PS00379">
    <property type="entry name" value="CDP_ALCOHOL_P_TRANSF"/>
    <property type="match status" value="1"/>
</dbReference>
<dbReference type="InterPro" id="IPR048254">
    <property type="entry name" value="CDP_ALCOHOL_P_TRANSF_CS"/>
</dbReference>
<protein>
    <submittedName>
        <fullName evidence="13">CDP-alcohol phosphatidyltransferase family protein</fullName>
        <ecNumber evidence="13">2.7.8.-</ecNumber>
    </submittedName>
</protein>
<evidence type="ECO:0000313" key="14">
    <source>
        <dbReference type="Proteomes" id="UP001232750"/>
    </source>
</evidence>
<dbReference type="GO" id="GO:0016740">
    <property type="term" value="F:transferase activity"/>
    <property type="evidence" value="ECO:0007669"/>
    <property type="project" value="UniProtKB-KW"/>
</dbReference>
<feature type="transmembrane region" description="Helical" evidence="12">
    <location>
        <begin position="176"/>
        <end position="201"/>
    </location>
</feature>
<dbReference type="Proteomes" id="UP001232750">
    <property type="component" value="Unassembled WGS sequence"/>
</dbReference>
<comment type="subcellular location">
    <subcellularLocation>
        <location evidence="1">Membrane</location>
        <topology evidence="1">Multi-pass membrane protein</topology>
    </subcellularLocation>
</comment>
<evidence type="ECO:0000256" key="3">
    <source>
        <dbReference type="ARBA" id="ARBA00022516"/>
    </source>
</evidence>
<dbReference type="PANTHER" id="PTHR14269:SF62">
    <property type="entry name" value="CDP-DIACYLGLYCEROL--GLYCEROL-3-PHOSPHATE 3-PHOSPHATIDYLTRANSFERASE 1, CHLOROPLASTIC"/>
    <property type="match status" value="1"/>
</dbReference>
<dbReference type="InterPro" id="IPR000462">
    <property type="entry name" value="CDP-OH_P_trans"/>
</dbReference>
<dbReference type="InterPro" id="IPR050324">
    <property type="entry name" value="CDP-alcohol_PTase-I"/>
</dbReference>
<organism evidence="13 14">
    <name type="scientific">Gordonibacter faecis</name>
    <dbReference type="NCBI Taxonomy" id="3047475"/>
    <lineage>
        <taxon>Bacteria</taxon>
        <taxon>Bacillati</taxon>
        <taxon>Actinomycetota</taxon>
        <taxon>Coriobacteriia</taxon>
        <taxon>Eggerthellales</taxon>
        <taxon>Eggerthellaceae</taxon>
        <taxon>Gordonibacter</taxon>
    </lineage>
</organism>
<evidence type="ECO:0000256" key="10">
    <source>
        <dbReference type="ARBA" id="ARBA00023264"/>
    </source>
</evidence>
<keyword evidence="14" id="KW-1185">Reference proteome</keyword>
<comment type="similarity">
    <text evidence="2 11">Belongs to the CDP-alcohol phosphatidyltransferase class-I family.</text>
</comment>
<evidence type="ECO:0000313" key="13">
    <source>
        <dbReference type="EMBL" id="MDJ1649360.1"/>
    </source>
</evidence>
<sequence length="221" mass="24162">MAKQDSHCCGKDEVSNRIFTVPNLISFIRLCLVPVFLVLLFNGYDLMATFLFALAAGTDWVDGQIARRTNTVSKLGQLLDPAVDRILMIAGVAGLFLVGRLPLWIIALVLVRDLLLLVGGAILLKRYQVRVAVIYAGKVATTLLFVGFAGLLLNWPLLNGLGVIDAVWLPGFSSELYSWGIWFVYAGLVLALITTAYYIVVALAKVRAVTRTQAGAHAERR</sequence>
<dbReference type="PANTHER" id="PTHR14269">
    <property type="entry name" value="CDP-DIACYLGLYCEROL--GLYCEROL-3-PHOSPHATE 3-PHOSPHATIDYLTRANSFERASE-RELATED"/>
    <property type="match status" value="1"/>
</dbReference>
<dbReference type="InterPro" id="IPR043130">
    <property type="entry name" value="CDP-OH_PTrfase_TM_dom"/>
</dbReference>
<keyword evidence="8 12" id="KW-0472">Membrane</keyword>
<evidence type="ECO:0000256" key="4">
    <source>
        <dbReference type="ARBA" id="ARBA00022679"/>
    </source>
</evidence>
<accession>A0ABT7DIK4</accession>
<keyword evidence="7" id="KW-0443">Lipid metabolism</keyword>
<dbReference type="Gene3D" id="1.20.120.1760">
    <property type="match status" value="1"/>
</dbReference>
<feature type="transmembrane region" description="Helical" evidence="12">
    <location>
        <begin position="21"/>
        <end position="41"/>
    </location>
</feature>
<keyword evidence="6 12" id="KW-1133">Transmembrane helix</keyword>
<keyword evidence="10" id="KW-1208">Phospholipid metabolism</keyword>
<feature type="transmembrane region" description="Helical" evidence="12">
    <location>
        <begin position="131"/>
        <end position="156"/>
    </location>
</feature>
<dbReference type="PIRSF" id="PIRSF000847">
    <property type="entry name" value="Phos_ph_gly_syn"/>
    <property type="match status" value="1"/>
</dbReference>
<gene>
    <name evidence="13" type="ORF">QNJ86_00950</name>
</gene>
<feature type="transmembrane region" description="Helical" evidence="12">
    <location>
        <begin position="103"/>
        <end position="124"/>
    </location>
</feature>
<evidence type="ECO:0000256" key="9">
    <source>
        <dbReference type="ARBA" id="ARBA00023209"/>
    </source>
</evidence>
<reference evidence="13 14" key="1">
    <citation type="submission" date="2023-05" db="EMBL/GenBank/DDBJ databases">
        <title>Gordonibacter KGMB12511T sp. nov., isolated from faeces of healthy Korean.</title>
        <authorList>
            <person name="Kim H.S."/>
            <person name="Kim J.-S."/>
            <person name="Suh M.K."/>
            <person name="Eom M.K."/>
            <person name="Do H.E."/>
            <person name="Lee J.-S."/>
        </authorList>
    </citation>
    <scope>NUCLEOTIDE SEQUENCE [LARGE SCALE GENOMIC DNA]</scope>
    <source>
        <strain evidence="13 14">KGMB12511</strain>
    </source>
</reference>
<dbReference type="RefSeq" id="WP_283830690.1">
    <property type="nucleotide sequence ID" value="NZ_JASJEU010000003.1"/>
</dbReference>
<evidence type="ECO:0000256" key="12">
    <source>
        <dbReference type="SAM" id="Phobius"/>
    </source>
</evidence>
<evidence type="ECO:0000256" key="11">
    <source>
        <dbReference type="RuleBase" id="RU003750"/>
    </source>
</evidence>
<proteinExistence type="inferred from homology"/>
<dbReference type="EMBL" id="JASJEU010000003">
    <property type="protein sequence ID" value="MDJ1649360.1"/>
    <property type="molecule type" value="Genomic_DNA"/>
</dbReference>
<evidence type="ECO:0000256" key="2">
    <source>
        <dbReference type="ARBA" id="ARBA00010441"/>
    </source>
</evidence>
<dbReference type="EC" id="2.7.8.-" evidence="13"/>
<keyword evidence="5 12" id="KW-0812">Transmembrane</keyword>
<comment type="caution">
    <text evidence="13">The sequence shown here is derived from an EMBL/GenBank/DDBJ whole genome shotgun (WGS) entry which is preliminary data.</text>
</comment>
<keyword evidence="4 11" id="KW-0808">Transferase</keyword>
<keyword evidence="9" id="KW-0594">Phospholipid biosynthesis</keyword>
<keyword evidence="3" id="KW-0444">Lipid biosynthesis</keyword>
<dbReference type="Pfam" id="PF01066">
    <property type="entry name" value="CDP-OH_P_transf"/>
    <property type="match status" value="1"/>
</dbReference>
<evidence type="ECO:0000256" key="8">
    <source>
        <dbReference type="ARBA" id="ARBA00023136"/>
    </source>
</evidence>
<evidence type="ECO:0000256" key="5">
    <source>
        <dbReference type="ARBA" id="ARBA00022692"/>
    </source>
</evidence>